<proteinExistence type="predicted"/>
<organism evidence="1 2">
    <name type="scientific">Rhinolophus ferrumequinum</name>
    <name type="common">Greater horseshoe bat</name>
    <dbReference type="NCBI Taxonomy" id="59479"/>
    <lineage>
        <taxon>Eukaryota</taxon>
        <taxon>Metazoa</taxon>
        <taxon>Chordata</taxon>
        <taxon>Craniata</taxon>
        <taxon>Vertebrata</taxon>
        <taxon>Euteleostomi</taxon>
        <taxon>Mammalia</taxon>
        <taxon>Eutheria</taxon>
        <taxon>Laurasiatheria</taxon>
        <taxon>Chiroptera</taxon>
        <taxon>Yinpterochiroptera</taxon>
        <taxon>Rhinolophoidea</taxon>
        <taxon>Rhinolophidae</taxon>
        <taxon>Rhinolophinae</taxon>
        <taxon>Rhinolophus</taxon>
    </lineage>
</organism>
<dbReference type="Proteomes" id="UP000472240">
    <property type="component" value="Chromosome 25"/>
</dbReference>
<reference evidence="1" key="5">
    <citation type="submission" date="2025-09" db="UniProtKB">
        <authorList>
            <consortium name="Ensembl"/>
        </authorList>
    </citation>
    <scope>IDENTIFICATION</scope>
</reference>
<protein>
    <submittedName>
        <fullName evidence="1">Uncharacterized protein</fullName>
    </submittedName>
</protein>
<accession>A0A671EWL1</accession>
<dbReference type="InParanoid" id="A0A671EWL1"/>
<keyword evidence="2" id="KW-1185">Reference proteome</keyword>
<sequence>MPKFIDSCVVGVNECGRSPSKSVESINRIRDISIRVQVWPLGLWMAIICFDVMWINHCWMAIRSLLISWFVEGNRMLGNIMIKTTMGRPIIIGVMKEVNKFSFIWFLKGWCFDDLTSRGDSLCYCL</sequence>
<name>A0A671EWL1_RHIFE</name>
<dbReference type="AlphaFoldDB" id="A0A671EWL1"/>
<dbReference type="Ensembl" id="ENSRFET00010019246.1">
    <property type="protein sequence ID" value="ENSRFEP00010017650.1"/>
    <property type="gene ID" value="ENSRFEG00010011960.1"/>
</dbReference>
<evidence type="ECO:0000313" key="2">
    <source>
        <dbReference type="Proteomes" id="UP000472240"/>
    </source>
</evidence>
<reference evidence="1" key="4">
    <citation type="submission" date="2025-08" db="UniProtKB">
        <authorList>
            <consortium name="Ensembl"/>
        </authorList>
    </citation>
    <scope>IDENTIFICATION</scope>
</reference>
<reference evidence="1 2" key="1">
    <citation type="journal article" date="2015" name="Annu Rev Anim Biosci">
        <title>The Genome 10K Project: a way forward.</title>
        <authorList>
            <person name="Koepfli K.P."/>
            <person name="Paten B."/>
            <person name="O'Brien S.J."/>
            <person name="Koepfli K.P."/>
            <person name="Paten B."/>
            <person name="Antunes A."/>
            <person name="Belov K."/>
            <person name="Bustamante C."/>
            <person name="Castoe T.A."/>
            <person name="Clawson H."/>
            <person name="Crawford A.J."/>
            <person name="Diekhans M."/>
            <person name="Distel D."/>
            <person name="Durbin R."/>
            <person name="Earl D."/>
            <person name="Fujita M.K."/>
            <person name="Gamble T."/>
            <person name="Georges A."/>
            <person name="Gemmell N."/>
            <person name="Gilbert M.T."/>
            <person name="Graves J.M."/>
            <person name="Green R.E."/>
            <person name="Hickey G."/>
            <person name="Jarvis E.D."/>
            <person name="Johnson W."/>
            <person name="Komissarov A."/>
            <person name="Korf I."/>
            <person name="Kuhn R."/>
            <person name="Larkin D.M."/>
            <person name="Lewin H."/>
            <person name="Lopez J.V."/>
            <person name="Ma J."/>
            <person name="Marques-Bonet T."/>
            <person name="Miller W."/>
            <person name="Murphy R."/>
            <person name="Pevzner P."/>
            <person name="Shapiro B."/>
            <person name="Steiner C."/>
            <person name="Tamazian G."/>
            <person name="Venkatesh B."/>
            <person name="Wang J."/>
            <person name="Wayne R."/>
            <person name="Wiley E."/>
            <person name="Yang H."/>
            <person name="Zhang G."/>
            <person name="Haussler D."/>
            <person name="Ryder O."/>
            <person name="O'Brien S.J."/>
        </authorList>
    </citation>
    <scope>NUCLEOTIDE SEQUENCE</scope>
</reference>
<dbReference type="GeneTree" id="ENSGT00940000182241"/>
<evidence type="ECO:0000313" key="1">
    <source>
        <dbReference type="Ensembl" id="ENSRFEP00010017650.1"/>
    </source>
</evidence>
<reference evidence="1 2" key="2">
    <citation type="journal article" date="2018" name="Annu Rev Anim Biosci">
        <title>Bat Biology, Genomes, and the Bat1K Project: To Generate Chromosome-Level Genomes for All Living Bat Species.</title>
        <authorList>
            <person name="Teeling E.C."/>
            <person name="Vernes S.C."/>
            <person name="Davalos L.M."/>
            <person name="Ray D.A."/>
            <person name="Gilbert M.T.P."/>
            <person name="Myers E."/>
        </authorList>
    </citation>
    <scope>NUCLEOTIDE SEQUENCE</scope>
</reference>
<reference evidence="2" key="3">
    <citation type="submission" date="2018-12" db="EMBL/GenBank/DDBJ databases">
        <title>G10K-VGP greater horseshoe bat female genome, primary haplotype.</title>
        <authorList>
            <person name="Teeling E."/>
            <person name="Myers G."/>
            <person name="Vernes S."/>
            <person name="Pippel M."/>
            <person name="Winkler S."/>
            <person name="Fedrigo O."/>
            <person name="Rhie A."/>
            <person name="Koren S."/>
            <person name="Phillippy A."/>
            <person name="Lewin H."/>
            <person name="Damas J."/>
            <person name="Howe K."/>
            <person name="Mountcastle J."/>
            <person name="Jarvis E.D."/>
        </authorList>
    </citation>
    <scope>NUCLEOTIDE SEQUENCE [LARGE SCALE GENOMIC DNA]</scope>
</reference>